<evidence type="ECO:0000313" key="6">
    <source>
        <dbReference type="EMBL" id="SDG91188.1"/>
    </source>
</evidence>
<dbReference type="GO" id="GO:0004888">
    <property type="term" value="F:transmembrane signaling receptor activity"/>
    <property type="evidence" value="ECO:0007669"/>
    <property type="project" value="InterPro"/>
</dbReference>
<dbReference type="Gene3D" id="1.20.120.30">
    <property type="entry name" value="Aspartate receptor, ligand-binding domain"/>
    <property type="match status" value="1"/>
</dbReference>
<evidence type="ECO:0000313" key="8">
    <source>
        <dbReference type="Proteomes" id="UP000826616"/>
    </source>
</evidence>
<reference evidence="5 8" key="2">
    <citation type="submission" date="2021-08" db="EMBL/GenBank/DDBJ databases">
        <title>Complete genome sequence of the strain Aneurinibacillus thermoaerophilus CCM 8960.</title>
        <authorList>
            <person name="Musilova J."/>
            <person name="Kourilova X."/>
            <person name="Pernicova I."/>
            <person name="Bezdicek M."/>
            <person name="Lengerova M."/>
            <person name="Obruca S."/>
            <person name="Sedlar K."/>
        </authorList>
    </citation>
    <scope>NUCLEOTIDE SEQUENCE [LARGE SCALE GENOMIC DNA]</scope>
    <source>
        <strain evidence="5 8">CCM 8960</strain>
    </source>
</reference>
<gene>
    <name evidence="5" type="ORF">K3F53_10375</name>
    <name evidence="6" type="ORF">SAMN04489735_1005109</name>
</gene>
<dbReference type="InterPro" id="IPR025991">
    <property type="entry name" value="Chemoreceptor_zinc-bind_dom"/>
</dbReference>
<dbReference type="AlphaFoldDB" id="A0A1G7Y3Y1"/>
<dbReference type="Pfam" id="PF13682">
    <property type="entry name" value="CZB"/>
    <property type="match status" value="1"/>
</dbReference>
<dbReference type="EMBL" id="CP080764">
    <property type="protein sequence ID" value="QYY41355.1"/>
    <property type="molecule type" value="Genomic_DNA"/>
</dbReference>
<dbReference type="PRINTS" id="PR00260">
    <property type="entry name" value="CHEMTRNSDUCR"/>
</dbReference>
<keyword evidence="8" id="KW-1185">Reference proteome</keyword>
<evidence type="ECO:0000313" key="5">
    <source>
        <dbReference type="EMBL" id="QYY41355.1"/>
    </source>
</evidence>
<dbReference type="GO" id="GO:0020037">
    <property type="term" value="F:heme binding"/>
    <property type="evidence" value="ECO:0007669"/>
    <property type="project" value="InterPro"/>
</dbReference>
<dbReference type="OrthoDB" id="266313at2"/>
<dbReference type="Proteomes" id="UP000198956">
    <property type="component" value="Unassembled WGS sequence"/>
</dbReference>
<evidence type="ECO:0000256" key="3">
    <source>
        <dbReference type="PROSITE-ProRule" id="PRU00284"/>
    </source>
</evidence>
<dbReference type="RefSeq" id="WP_091260066.1">
    <property type="nucleotide sequence ID" value="NZ_CP080764.1"/>
</dbReference>
<dbReference type="GO" id="GO:0007165">
    <property type="term" value="P:signal transduction"/>
    <property type="evidence" value="ECO:0007669"/>
    <property type="project" value="UniProtKB-KW"/>
</dbReference>
<evidence type="ECO:0000259" key="4">
    <source>
        <dbReference type="PROSITE" id="PS50111"/>
    </source>
</evidence>
<evidence type="ECO:0000313" key="7">
    <source>
        <dbReference type="Proteomes" id="UP000198956"/>
    </source>
</evidence>
<dbReference type="GO" id="GO:0016020">
    <property type="term" value="C:membrane"/>
    <property type="evidence" value="ECO:0007669"/>
    <property type="project" value="InterPro"/>
</dbReference>
<evidence type="ECO:0000256" key="2">
    <source>
        <dbReference type="ARBA" id="ARBA00029447"/>
    </source>
</evidence>
<dbReference type="EMBL" id="FNDE01000005">
    <property type="protein sequence ID" value="SDG91188.1"/>
    <property type="molecule type" value="Genomic_DNA"/>
</dbReference>
<proteinExistence type="inferred from homology"/>
<sequence>MFKHIRPQISALKLIERGTNIEFKGRFKDTLAYNHFTEEDENTLFQVREIVQESISEAADLFHKYLIELKEEGEQEIHSEEIKRYLYIFFNEKRDKEYVDKIIPFFNELRIRRYNIGKLIVAFNQLHFFLQMSLFSKKTILPSTYLQLAEALQRAINIEHQILIEVYTEKIIEQVAEGIARLMDKNSEVMQIKELVRQLDLQNSDIQTVTAATEEMKASIIEVANNAASVAEKTKTAVSKATEGKQVIEKALNDIVHTGETFESIVDKFSSLQNHVSSIVNVVEIIRGIADQTNLLALNASIEAARAGEYGRGFAVVADEVRKLAESTVDSLHQVHVSVENLKVFSSDVSNTVAITAESIKKGVDEAELALPILTEITEDIQQINEATSHTAAISQQQAASVDEISQRMVSISKLAEEIEELGKDTGKTVYELSKMTELLRTEVFHNNIKLSTRALLQLAKTDHILWKWRIYNMILGYEIVRPEDVSSHKVCRLGKWYFDATTRERLESYKSFNLLDVPHQQVHEQARLAAESYKNGNILQAENHLRLLSKASEEVLSYIDDLLKSLE</sequence>
<reference evidence="6 7" key="1">
    <citation type="submission" date="2016-10" db="EMBL/GenBank/DDBJ databases">
        <authorList>
            <person name="de Groot N.N."/>
        </authorList>
    </citation>
    <scope>NUCLEOTIDE SEQUENCE [LARGE SCALE GENOMIC DNA]</scope>
    <source>
        <strain evidence="6 7">L 420-91</strain>
    </source>
</reference>
<dbReference type="GeneID" id="97141775"/>
<dbReference type="PANTHER" id="PTHR32089:SF112">
    <property type="entry name" value="LYSOZYME-LIKE PROTEIN-RELATED"/>
    <property type="match status" value="1"/>
</dbReference>
<comment type="similarity">
    <text evidence="2">Belongs to the methyl-accepting chemotaxis (MCP) protein family.</text>
</comment>
<dbReference type="Gene3D" id="1.10.287.950">
    <property type="entry name" value="Methyl-accepting chemotaxis protein"/>
    <property type="match status" value="1"/>
</dbReference>
<keyword evidence="1 3" id="KW-0807">Transducer</keyword>
<accession>A0A1G7Y3Y1</accession>
<dbReference type="PROSITE" id="PS50111">
    <property type="entry name" value="CHEMOTAXIS_TRANSDUC_2"/>
    <property type="match status" value="1"/>
</dbReference>
<dbReference type="GO" id="GO:0006935">
    <property type="term" value="P:chemotaxis"/>
    <property type="evidence" value="ECO:0007669"/>
    <property type="project" value="InterPro"/>
</dbReference>
<dbReference type="SUPFAM" id="SSF58104">
    <property type="entry name" value="Methyl-accepting chemotaxis protein (MCP) signaling domain"/>
    <property type="match status" value="1"/>
</dbReference>
<dbReference type="SMART" id="SM00283">
    <property type="entry name" value="MA"/>
    <property type="match status" value="1"/>
</dbReference>
<dbReference type="InterPro" id="IPR004089">
    <property type="entry name" value="MCPsignal_dom"/>
</dbReference>
<name>A0A1G7Y3Y1_ANETH</name>
<feature type="domain" description="Methyl-accepting transducer" evidence="4">
    <location>
        <begin position="192"/>
        <end position="413"/>
    </location>
</feature>
<dbReference type="InterPro" id="IPR004090">
    <property type="entry name" value="Chemotax_Me-accpt_rcpt"/>
</dbReference>
<dbReference type="CDD" id="cd11386">
    <property type="entry name" value="MCP_signal"/>
    <property type="match status" value="1"/>
</dbReference>
<dbReference type="Pfam" id="PF00015">
    <property type="entry name" value="MCPsignal"/>
    <property type="match status" value="1"/>
</dbReference>
<dbReference type="Proteomes" id="UP000826616">
    <property type="component" value="Chromosome"/>
</dbReference>
<dbReference type="PANTHER" id="PTHR32089">
    <property type="entry name" value="METHYL-ACCEPTING CHEMOTAXIS PROTEIN MCPB"/>
    <property type="match status" value="1"/>
</dbReference>
<evidence type="ECO:0000256" key="1">
    <source>
        <dbReference type="ARBA" id="ARBA00023224"/>
    </source>
</evidence>
<organism evidence="6 7">
    <name type="scientific">Aneurinibacillus thermoaerophilus</name>
    <dbReference type="NCBI Taxonomy" id="143495"/>
    <lineage>
        <taxon>Bacteria</taxon>
        <taxon>Bacillati</taxon>
        <taxon>Bacillota</taxon>
        <taxon>Bacilli</taxon>
        <taxon>Bacillales</taxon>
        <taxon>Paenibacillaceae</taxon>
        <taxon>Aneurinibacillus group</taxon>
        <taxon>Aneurinibacillus</taxon>
    </lineage>
</organism>
<protein>
    <submittedName>
        <fullName evidence="5">CZB domain-containing protein</fullName>
    </submittedName>
    <submittedName>
        <fullName evidence="6">Methyl-accepting chemotaxis protein</fullName>
    </submittedName>
</protein>
<dbReference type="GO" id="GO:0019825">
    <property type="term" value="F:oxygen binding"/>
    <property type="evidence" value="ECO:0007669"/>
    <property type="project" value="InterPro"/>
</dbReference>